<sequence>MVDLPALQQKGKIMVYISSSDPSTIVPTETPPSFQKMMAVTHMSKSLFDALGKKWATIKNPAYTIFLREMKRSPGTQKTTSQSFKSF</sequence>
<reference evidence="2" key="2">
    <citation type="submission" date="2015-01" db="EMBL/GenBank/DDBJ databases">
        <title>Evolutionary Origins and Diversification of the Mycorrhizal Mutualists.</title>
        <authorList>
            <consortium name="DOE Joint Genome Institute"/>
            <consortium name="Mycorrhizal Genomics Consortium"/>
            <person name="Kohler A."/>
            <person name="Kuo A."/>
            <person name="Nagy L.G."/>
            <person name="Floudas D."/>
            <person name="Copeland A."/>
            <person name="Barry K.W."/>
            <person name="Cichocki N."/>
            <person name="Veneault-Fourrey C."/>
            <person name="LaButti K."/>
            <person name="Lindquist E.A."/>
            <person name="Lipzen A."/>
            <person name="Lundell T."/>
            <person name="Morin E."/>
            <person name="Murat C."/>
            <person name="Riley R."/>
            <person name="Ohm R."/>
            <person name="Sun H."/>
            <person name="Tunlid A."/>
            <person name="Henrissat B."/>
            <person name="Grigoriev I.V."/>
            <person name="Hibbett D.S."/>
            <person name="Martin F."/>
        </authorList>
    </citation>
    <scope>NUCLEOTIDE SEQUENCE [LARGE SCALE GENOMIC DNA]</scope>
    <source>
        <strain evidence="2">LaAM-08-1</strain>
    </source>
</reference>
<dbReference type="EMBL" id="KN838561">
    <property type="protein sequence ID" value="KIK05253.1"/>
    <property type="molecule type" value="Genomic_DNA"/>
</dbReference>
<dbReference type="HOGENOM" id="CLU_2483701_0_0_1"/>
<keyword evidence="2" id="KW-1185">Reference proteome</keyword>
<accession>A0A0C9YB01</accession>
<name>A0A0C9YB01_9AGAR</name>
<reference evidence="1 2" key="1">
    <citation type="submission" date="2014-04" db="EMBL/GenBank/DDBJ databases">
        <authorList>
            <consortium name="DOE Joint Genome Institute"/>
            <person name="Kuo A."/>
            <person name="Kohler A."/>
            <person name="Nagy L.G."/>
            <person name="Floudas D."/>
            <person name="Copeland A."/>
            <person name="Barry K.W."/>
            <person name="Cichocki N."/>
            <person name="Veneault-Fourrey C."/>
            <person name="LaButti K."/>
            <person name="Lindquist E.A."/>
            <person name="Lipzen A."/>
            <person name="Lundell T."/>
            <person name="Morin E."/>
            <person name="Murat C."/>
            <person name="Sun H."/>
            <person name="Tunlid A."/>
            <person name="Henrissat B."/>
            <person name="Grigoriev I.V."/>
            <person name="Hibbett D.S."/>
            <person name="Martin F."/>
            <person name="Nordberg H.P."/>
            <person name="Cantor M.N."/>
            <person name="Hua S.X."/>
        </authorList>
    </citation>
    <scope>NUCLEOTIDE SEQUENCE [LARGE SCALE GENOMIC DNA]</scope>
    <source>
        <strain evidence="1 2">LaAM-08-1</strain>
    </source>
</reference>
<evidence type="ECO:0000313" key="2">
    <source>
        <dbReference type="Proteomes" id="UP000054477"/>
    </source>
</evidence>
<dbReference type="Proteomes" id="UP000054477">
    <property type="component" value="Unassembled WGS sequence"/>
</dbReference>
<evidence type="ECO:0000313" key="1">
    <source>
        <dbReference type="EMBL" id="KIK05253.1"/>
    </source>
</evidence>
<dbReference type="AlphaFoldDB" id="A0A0C9YB01"/>
<gene>
    <name evidence="1" type="ORF">K443DRAFT_3931</name>
</gene>
<organism evidence="1 2">
    <name type="scientific">Laccaria amethystina LaAM-08-1</name>
    <dbReference type="NCBI Taxonomy" id="1095629"/>
    <lineage>
        <taxon>Eukaryota</taxon>
        <taxon>Fungi</taxon>
        <taxon>Dikarya</taxon>
        <taxon>Basidiomycota</taxon>
        <taxon>Agaricomycotina</taxon>
        <taxon>Agaricomycetes</taxon>
        <taxon>Agaricomycetidae</taxon>
        <taxon>Agaricales</taxon>
        <taxon>Agaricineae</taxon>
        <taxon>Hydnangiaceae</taxon>
        <taxon>Laccaria</taxon>
    </lineage>
</organism>
<dbReference type="OrthoDB" id="3070904at2759"/>
<protein>
    <submittedName>
        <fullName evidence="1">Uncharacterized protein</fullName>
    </submittedName>
</protein>
<proteinExistence type="predicted"/>